<dbReference type="SUPFAM" id="SSF110857">
    <property type="entry name" value="Gamma-glutamyl cyclotransferase-like"/>
    <property type="match status" value="1"/>
</dbReference>
<dbReference type="RefSeq" id="WP_211861179.1">
    <property type="nucleotide sequence ID" value="NZ_JAAEDM010000011.1"/>
</dbReference>
<protein>
    <submittedName>
        <fullName evidence="2">Gamma-glutamylcyclotransferase</fullName>
    </submittedName>
</protein>
<name>A0A9X9WUH4_9PROT</name>
<dbReference type="EMBL" id="JAAEDM010000011">
    <property type="protein sequence ID" value="MBR0670803.1"/>
    <property type="molecule type" value="Genomic_DNA"/>
</dbReference>
<sequence length="146" mass="16225">MPDFLPEPYAAYGSNLWHDQMRRRCPDAEVAGSLVLPGWRLVLRKYALIERDDDAACPVGLWRVTAADLAALDRFEGPHTYTRTKVALPDGGMAWTYEEIVHRPGPPAPEYVQRLRHGYRDFAFDSAPLDAAIAASGFGGRAQVRG</sequence>
<keyword evidence="3" id="KW-1185">Reference proteome</keyword>
<reference evidence="2" key="2">
    <citation type="journal article" date="2021" name="Syst. Appl. Microbiol.">
        <title>Roseomonas hellenica sp. nov., isolated from roots of wild-growing Alkanna tinctoria.</title>
        <authorList>
            <person name="Rat A."/>
            <person name="Naranjo H.D."/>
            <person name="Lebbe L."/>
            <person name="Cnockaert M."/>
            <person name="Krigas N."/>
            <person name="Grigoriadou K."/>
            <person name="Maloupa E."/>
            <person name="Willems A."/>
        </authorList>
    </citation>
    <scope>NUCLEOTIDE SEQUENCE</scope>
    <source>
        <strain evidence="2">LMG 31231</strain>
    </source>
</reference>
<evidence type="ECO:0000313" key="3">
    <source>
        <dbReference type="Proteomes" id="UP001138751"/>
    </source>
</evidence>
<evidence type="ECO:0000313" key="2">
    <source>
        <dbReference type="EMBL" id="MBR0670803.1"/>
    </source>
</evidence>
<dbReference type="AlphaFoldDB" id="A0A9X9WUH4"/>
<dbReference type="InterPro" id="IPR036568">
    <property type="entry name" value="GGCT-like_sf"/>
</dbReference>
<proteinExistence type="predicted"/>
<reference evidence="2" key="1">
    <citation type="submission" date="2020-01" db="EMBL/GenBank/DDBJ databases">
        <authorList>
            <person name="Rat A."/>
        </authorList>
    </citation>
    <scope>NUCLEOTIDE SEQUENCE</scope>
    <source>
        <strain evidence="2">LMG 31231</strain>
    </source>
</reference>
<dbReference type="Pfam" id="PF06094">
    <property type="entry name" value="GGACT"/>
    <property type="match status" value="1"/>
</dbReference>
<comment type="caution">
    <text evidence="2">The sequence shown here is derived from an EMBL/GenBank/DDBJ whole genome shotgun (WGS) entry which is preliminary data.</text>
</comment>
<dbReference type="Gene3D" id="3.10.490.10">
    <property type="entry name" value="Gamma-glutamyl cyclotransferase-like"/>
    <property type="match status" value="1"/>
</dbReference>
<dbReference type="InterPro" id="IPR009288">
    <property type="entry name" value="AIG2-like_dom"/>
</dbReference>
<gene>
    <name evidence="2" type="ORF">GXW76_06435</name>
</gene>
<evidence type="ECO:0000259" key="1">
    <source>
        <dbReference type="Pfam" id="PF06094"/>
    </source>
</evidence>
<organism evidence="2 3">
    <name type="scientific">Neoroseomonas soli</name>
    <dbReference type="NCBI Taxonomy" id="1081025"/>
    <lineage>
        <taxon>Bacteria</taxon>
        <taxon>Pseudomonadati</taxon>
        <taxon>Pseudomonadota</taxon>
        <taxon>Alphaproteobacteria</taxon>
        <taxon>Acetobacterales</taxon>
        <taxon>Acetobacteraceae</taxon>
        <taxon>Neoroseomonas</taxon>
    </lineage>
</organism>
<dbReference type="Proteomes" id="UP001138751">
    <property type="component" value="Unassembled WGS sequence"/>
</dbReference>
<feature type="domain" description="Gamma-glutamylcyclotransferase AIG2-like" evidence="1">
    <location>
        <begin position="10"/>
        <end position="97"/>
    </location>
</feature>
<accession>A0A9X9WUH4</accession>
<dbReference type="InterPro" id="IPR013024">
    <property type="entry name" value="GGCT-like"/>
</dbReference>
<dbReference type="CDD" id="cd06661">
    <property type="entry name" value="GGCT_like"/>
    <property type="match status" value="1"/>
</dbReference>